<evidence type="ECO:0000259" key="2">
    <source>
        <dbReference type="PROSITE" id="PS51782"/>
    </source>
</evidence>
<protein>
    <recommendedName>
        <fullName evidence="2">LysM domain-containing protein</fullName>
    </recommendedName>
</protein>
<dbReference type="AlphaFoldDB" id="W4KLN4"/>
<dbReference type="RefSeq" id="XP_009540622.1">
    <property type="nucleotide sequence ID" value="XM_009542327.1"/>
</dbReference>
<dbReference type="EMBL" id="KI925454">
    <property type="protein sequence ID" value="ETW86619.1"/>
    <property type="molecule type" value="Genomic_DNA"/>
</dbReference>
<dbReference type="SMART" id="SM00257">
    <property type="entry name" value="LysM"/>
    <property type="match status" value="1"/>
</dbReference>
<reference evidence="3 4" key="1">
    <citation type="journal article" date="2012" name="New Phytol.">
        <title>Insight into trade-off between wood decay and parasitism from the genome of a fungal forest pathogen.</title>
        <authorList>
            <person name="Olson A."/>
            <person name="Aerts A."/>
            <person name="Asiegbu F."/>
            <person name="Belbahri L."/>
            <person name="Bouzid O."/>
            <person name="Broberg A."/>
            <person name="Canback B."/>
            <person name="Coutinho P.M."/>
            <person name="Cullen D."/>
            <person name="Dalman K."/>
            <person name="Deflorio G."/>
            <person name="van Diepen L.T."/>
            <person name="Dunand C."/>
            <person name="Duplessis S."/>
            <person name="Durling M."/>
            <person name="Gonthier P."/>
            <person name="Grimwood J."/>
            <person name="Fossdal C.G."/>
            <person name="Hansson D."/>
            <person name="Henrissat B."/>
            <person name="Hietala A."/>
            <person name="Himmelstrand K."/>
            <person name="Hoffmeister D."/>
            <person name="Hogberg N."/>
            <person name="James T.Y."/>
            <person name="Karlsson M."/>
            <person name="Kohler A."/>
            <person name="Kues U."/>
            <person name="Lee Y.H."/>
            <person name="Lin Y.C."/>
            <person name="Lind M."/>
            <person name="Lindquist E."/>
            <person name="Lombard V."/>
            <person name="Lucas S."/>
            <person name="Lunden K."/>
            <person name="Morin E."/>
            <person name="Murat C."/>
            <person name="Park J."/>
            <person name="Raffaello T."/>
            <person name="Rouze P."/>
            <person name="Salamov A."/>
            <person name="Schmutz J."/>
            <person name="Solheim H."/>
            <person name="Stahlberg J."/>
            <person name="Velez H."/>
            <person name="de Vries R.P."/>
            <person name="Wiebenga A."/>
            <person name="Woodward S."/>
            <person name="Yakovlev I."/>
            <person name="Garbelotto M."/>
            <person name="Martin F."/>
            <person name="Grigoriev I.V."/>
            <person name="Stenlid J."/>
        </authorList>
    </citation>
    <scope>NUCLEOTIDE SEQUENCE [LARGE SCALE GENOMIC DNA]</scope>
    <source>
        <strain evidence="3 4">TC 32-1</strain>
    </source>
</reference>
<organism evidence="3 4">
    <name type="scientific">Heterobasidion irregulare (strain TC 32-1)</name>
    <dbReference type="NCBI Taxonomy" id="747525"/>
    <lineage>
        <taxon>Eukaryota</taxon>
        <taxon>Fungi</taxon>
        <taxon>Dikarya</taxon>
        <taxon>Basidiomycota</taxon>
        <taxon>Agaricomycotina</taxon>
        <taxon>Agaricomycetes</taxon>
        <taxon>Russulales</taxon>
        <taxon>Bondarzewiaceae</taxon>
        <taxon>Heterobasidion</taxon>
        <taxon>Heterobasidion annosum species complex</taxon>
    </lineage>
</organism>
<dbReference type="InterPro" id="IPR018392">
    <property type="entry name" value="LysM"/>
</dbReference>
<evidence type="ECO:0000313" key="4">
    <source>
        <dbReference type="Proteomes" id="UP000030671"/>
    </source>
</evidence>
<dbReference type="GeneID" id="20673086"/>
<dbReference type="HOGENOM" id="CLU_090055_0_0_1"/>
<dbReference type="KEGG" id="hir:HETIRDRAFT_413020"/>
<dbReference type="CDD" id="cd00118">
    <property type="entry name" value="LysM"/>
    <property type="match status" value="1"/>
</dbReference>
<name>W4KLN4_HETIT</name>
<feature type="transmembrane region" description="Helical" evidence="1">
    <location>
        <begin position="88"/>
        <end position="108"/>
    </location>
</feature>
<evidence type="ECO:0000256" key="1">
    <source>
        <dbReference type="SAM" id="Phobius"/>
    </source>
</evidence>
<dbReference type="PROSITE" id="PS51782">
    <property type="entry name" value="LYSM"/>
    <property type="match status" value="1"/>
</dbReference>
<feature type="domain" description="LysM" evidence="2">
    <location>
        <begin position="124"/>
        <end position="168"/>
    </location>
</feature>
<proteinExistence type="predicted"/>
<keyword evidence="1" id="KW-0812">Transmembrane</keyword>
<sequence>MGRWTQYDEDDYRLPDGMKRVGYDSDTGKYYFRDRDGSLWEGSEYGEMQRGTNNNDVEIGPDGYIPLAEDADQPPRPKLSSNDSPYRMLFPFFLIVIVVLLLVWRLIVAPANSRPVLTCPEHSTSSVIVFGDTCWAIAQAHGCVVDDILRLNPKLNCDVLRPGARICIPSGQ</sequence>
<keyword evidence="1" id="KW-1133">Transmembrane helix</keyword>
<dbReference type="InParanoid" id="W4KLN4"/>
<dbReference type="OrthoDB" id="2107166at2759"/>
<keyword evidence="4" id="KW-1185">Reference proteome</keyword>
<dbReference type="Gene3D" id="3.10.350.10">
    <property type="entry name" value="LysM domain"/>
    <property type="match status" value="1"/>
</dbReference>
<gene>
    <name evidence="3" type="ORF">HETIRDRAFT_413020</name>
</gene>
<evidence type="ECO:0000313" key="3">
    <source>
        <dbReference type="EMBL" id="ETW86619.1"/>
    </source>
</evidence>
<dbReference type="Proteomes" id="UP000030671">
    <property type="component" value="Unassembled WGS sequence"/>
</dbReference>
<keyword evidence="1" id="KW-0472">Membrane</keyword>
<dbReference type="eggNOG" id="ENOG502S3JP">
    <property type="taxonomic scope" value="Eukaryota"/>
</dbReference>
<dbReference type="Pfam" id="PF01476">
    <property type="entry name" value="LysM"/>
    <property type="match status" value="1"/>
</dbReference>
<accession>W4KLN4</accession>
<dbReference type="SUPFAM" id="SSF54106">
    <property type="entry name" value="LysM domain"/>
    <property type="match status" value="1"/>
</dbReference>
<dbReference type="InterPro" id="IPR036779">
    <property type="entry name" value="LysM_dom_sf"/>
</dbReference>